<organism evidence="1 2">
    <name type="scientific">Christiangramia crocea</name>
    <dbReference type="NCBI Taxonomy" id="2904124"/>
    <lineage>
        <taxon>Bacteria</taxon>
        <taxon>Pseudomonadati</taxon>
        <taxon>Bacteroidota</taxon>
        <taxon>Flavobacteriia</taxon>
        <taxon>Flavobacteriales</taxon>
        <taxon>Flavobacteriaceae</taxon>
        <taxon>Christiangramia</taxon>
    </lineage>
</organism>
<comment type="caution">
    <text evidence="1">The sequence shown here is derived from an EMBL/GenBank/DDBJ whole genome shotgun (WGS) entry which is preliminary data.</text>
</comment>
<dbReference type="EMBL" id="JAJSON010000014">
    <property type="protein sequence ID" value="MCG9971035.1"/>
    <property type="molecule type" value="Genomic_DNA"/>
</dbReference>
<proteinExistence type="predicted"/>
<dbReference type="RefSeq" id="WP_240096932.1">
    <property type="nucleotide sequence ID" value="NZ_JAJSON010000014.1"/>
</dbReference>
<protein>
    <submittedName>
        <fullName evidence="1">Uncharacterized protein</fullName>
    </submittedName>
</protein>
<dbReference type="Proteomes" id="UP001139344">
    <property type="component" value="Unassembled WGS sequence"/>
</dbReference>
<reference evidence="1" key="1">
    <citation type="submission" date="2021-12" db="EMBL/GenBank/DDBJ databases">
        <title>Description of Gramella crocea sp. nov., a new bacterium isolated from activated sludge.</title>
        <authorList>
            <person name="Zhang X."/>
        </authorList>
    </citation>
    <scope>NUCLEOTIDE SEQUENCE</scope>
    <source>
        <strain evidence="1">YB25</strain>
    </source>
</reference>
<keyword evidence="2" id="KW-1185">Reference proteome</keyword>
<sequence>MTDQQKEIDLTLRKAHEWLYEVVKARKNLSWVKIGKLIGRSDKGASMVFENYSLGLDQIESIADKLGLKEEFERKIKKAPELGAKVSIKDAIRMIINYEEEAEKDPDYQLFIKTIKQKGIIEFLERKK</sequence>
<gene>
    <name evidence="1" type="ORF">LU635_05240</name>
</gene>
<evidence type="ECO:0000313" key="2">
    <source>
        <dbReference type="Proteomes" id="UP001139344"/>
    </source>
</evidence>
<dbReference type="AlphaFoldDB" id="A0A9X1UVV6"/>
<name>A0A9X1UVV6_9FLAO</name>
<evidence type="ECO:0000313" key="1">
    <source>
        <dbReference type="EMBL" id="MCG9971035.1"/>
    </source>
</evidence>
<accession>A0A9X1UVV6</accession>